<dbReference type="Pfam" id="PF00719">
    <property type="entry name" value="Pyrophosphatase"/>
    <property type="match status" value="1"/>
</dbReference>
<dbReference type="GO" id="GO:0000287">
    <property type="term" value="F:magnesium ion binding"/>
    <property type="evidence" value="ECO:0007669"/>
    <property type="project" value="InterPro"/>
</dbReference>
<dbReference type="PROSITE" id="PS00387">
    <property type="entry name" value="PPASE"/>
    <property type="match status" value="1"/>
</dbReference>
<dbReference type="PANTHER" id="PTHR10286">
    <property type="entry name" value="INORGANIC PYROPHOSPHATASE"/>
    <property type="match status" value="1"/>
</dbReference>
<evidence type="ECO:0000256" key="6">
    <source>
        <dbReference type="ARBA" id="ARBA00022842"/>
    </source>
</evidence>
<evidence type="ECO:0000256" key="5">
    <source>
        <dbReference type="ARBA" id="ARBA00022801"/>
    </source>
</evidence>
<dbReference type="InterPro" id="IPR036649">
    <property type="entry name" value="Pyrophosphatase_sf"/>
</dbReference>
<dbReference type="EMBL" id="GIBP01006958">
    <property type="protein sequence ID" value="NDV35927.1"/>
    <property type="molecule type" value="Transcribed_RNA"/>
</dbReference>
<proteinExistence type="inferred from homology"/>
<evidence type="ECO:0000256" key="4">
    <source>
        <dbReference type="ARBA" id="ARBA00022723"/>
    </source>
</evidence>
<dbReference type="GO" id="GO:0006796">
    <property type="term" value="P:phosphate-containing compound metabolic process"/>
    <property type="evidence" value="ECO:0007669"/>
    <property type="project" value="InterPro"/>
</dbReference>
<evidence type="ECO:0000256" key="2">
    <source>
        <dbReference type="ARBA" id="ARBA00006220"/>
    </source>
</evidence>
<keyword evidence="4" id="KW-0479">Metal-binding</keyword>
<evidence type="ECO:0000256" key="3">
    <source>
        <dbReference type="ARBA" id="ARBA00012146"/>
    </source>
</evidence>
<reference evidence="7" key="1">
    <citation type="journal article" date="2020" name="J. Eukaryot. Microbiol.">
        <title>De novo Sequencing, Assembly and Annotation of the Transcriptome for the Free-Living Testate Amoeba Arcella intermedia.</title>
        <authorList>
            <person name="Ribeiro G.M."/>
            <person name="Porfirio-Sousa A.L."/>
            <person name="Maurer-Alcala X.X."/>
            <person name="Katz L.A."/>
            <person name="Lahr D.J.G."/>
        </authorList>
    </citation>
    <scope>NUCLEOTIDE SEQUENCE</scope>
</reference>
<keyword evidence="5" id="KW-0378">Hydrolase</keyword>
<dbReference type="GO" id="GO:0004427">
    <property type="term" value="F:inorganic diphosphate phosphatase activity"/>
    <property type="evidence" value="ECO:0007669"/>
    <property type="project" value="UniProtKB-EC"/>
</dbReference>
<comment type="similarity">
    <text evidence="2">Belongs to the PPase family.</text>
</comment>
<protein>
    <recommendedName>
        <fullName evidence="3">inorganic diphosphatase</fullName>
        <ecNumber evidence="3">3.6.1.1</ecNumber>
    </recommendedName>
</protein>
<comment type="cofactor">
    <cofactor evidence="1">
        <name>Mg(2+)</name>
        <dbReference type="ChEBI" id="CHEBI:18420"/>
    </cofactor>
</comment>
<dbReference type="AlphaFoldDB" id="A0A6B2LGD8"/>
<dbReference type="GO" id="GO:0005737">
    <property type="term" value="C:cytoplasm"/>
    <property type="evidence" value="ECO:0007669"/>
    <property type="project" value="InterPro"/>
</dbReference>
<dbReference type="Gene3D" id="3.90.80.10">
    <property type="entry name" value="Inorganic pyrophosphatase"/>
    <property type="match status" value="1"/>
</dbReference>
<keyword evidence="6" id="KW-0460">Magnesium</keyword>
<sequence length="151" mass="17018">MRTVKYSPYLWNYGALPATWEDPEVVHPETGFRGDGDPIDVLEIGKFTHKPGDIIRVKVLGALGLIDEGEMDWKILAIDIRDPTAQFINGPADVLSLKKGCIEGIRDFFINYKVPDGKAKNVLAWDGEVKDRAYAERVIEECHQSYKKLAK</sequence>
<dbReference type="InterPro" id="IPR008162">
    <property type="entry name" value="Pyrophosphatase"/>
</dbReference>
<name>A0A6B2LGD8_9EUKA</name>
<organism evidence="7">
    <name type="scientific">Arcella intermedia</name>
    <dbReference type="NCBI Taxonomy" id="1963864"/>
    <lineage>
        <taxon>Eukaryota</taxon>
        <taxon>Amoebozoa</taxon>
        <taxon>Tubulinea</taxon>
        <taxon>Elardia</taxon>
        <taxon>Arcellinida</taxon>
        <taxon>Sphaerothecina</taxon>
        <taxon>Arcellidae</taxon>
        <taxon>Arcella</taxon>
    </lineage>
</organism>
<accession>A0A6B2LGD8</accession>
<dbReference type="EC" id="3.6.1.1" evidence="3"/>
<evidence type="ECO:0000313" key="7">
    <source>
        <dbReference type="EMBL" id="NDV35927.1"/>
    </source>
</evidence>
<evidence type="ECO:0000256" key="1">
    <source>
        <dbReference type="ARBA" id="ARBA00001946"/>
    </source>
</evidence>
<dbReference type="SUPFAM" id="SSF50324">
    <property type="entry name" value="Inorganic pyrophosphatase"/>
    <property type="match status" value="1"/>
</dbReference>